<evidence type="ECO:0000313" key="3">
    <source>
        <dbReference type="Proteomes" id="UP000800082"/>
    </source>
</evidence>
<gene>
    <name evidence="2" type="ORF">M421DRAFT_136920</name>
</gene>
<feature type="compositionally biased region" description="Polar residues" evidence="1">
    <location>
        <begin position="126"/>
        <end position="140"/>
    </location>
</feature>
<feature type="region of interest" description="Disordered" evidence="1">
    <location>
        <begin position="125"/>
        <end position="150"/>
    </location>
</feature>
<name>A0A6A5RSN3_9PLEO</name>
<dbReference type="GeneID" id="54345081"/>
<dbReference type="Proteomes" id="UP000800082">
    <property type="component" value="Unassembled WGS sequence"/>
</dbReference>
<feature type="compositionally biased region" description="Basic and acidic residues" evidence="1">
    <location>
        <begin position="141"/>
        <end position="150"/>
    </location>
</feature>
<proteinExistence type="predicted"/>
<protein>
    <submittedName>
        <fullName evidence="2">Uncharacterized protein</fullName>
    </submittedName>
</protein>
<dbReference type="RefSeq" id="XP_033449594.1">
    <property type="nucleotide sequence ID" value="XM_033587435.1"/>
</dbReference>
<organism evidence="2 3">
    <name type="scientific">Didymella exigua CBS 183.55</name>
    <dbReference type="NCBI Taxonomy" id="1150837"/>
    <lineage>
        <taxon>Eukaryota</taxon>
        <taxon>Fungi</taxon>
        <taxon>Dikarya</taxon>
        <taxon>Ascomycota</taxon>
        <taxon>Pezizomycotina</taxon>
        <taxon>Dothideomycetes</taxon>
        <taxon>Pleosporomycetidae</taxon>
        <taxon>Pleosporales</taxon>
        <taxon>Pleosporineae</taxon>
        <taxon>Didymellaceae</taxon>
        <taxon>Didymella</taxon>
    </lineage>
</organism>
<dbReference type="AlphaFoldDB" id="A0A6A5RSN3"/>
<accession>A0A6A5RSN3</accession>
<reference evidence="2" key="1">
    <citation type="journal article" date="2020" name="Stud. Mycol.">
        <title>101 Dothideomycetes genomes: a test case for predicting lifestyles and emergence of pathogens.</title>
        <authorList>
            <person name="Haridas S."/>
            <person name="Albert R."/>
            <person name="Binder M."/>
            <person name="Bloem J."/>
            <person name="Labutti K."/>
            <person name="Salamov A."/>
            <person name="Andreopoulos B."/>
            <person name="Baker S."/>
            <person name="Barry K."/>
            <person name="Bills G."/>
            <person name="Bluhm B."/>
            <person name="Cannon C."/>
            <person name="Castanera R."/>
            <person name="Culley D."/>
            <person name="Daum C."/>
            <person name="Ezra D."/>
            <person name="Gonzalez J."/>
            <person name="Henrissat B."/>
            <person name="Kuo A."/>
            <person name="Liang C."/>
            <person name="Lipzen A."/>
            <person name="Lutzoni F."/>
            <person name="Magnuson J."/>
            <person name="Mondo S."/>
            <person name="Nolan M."/>
            <person name="Ohm R."/>
            <person name="Pangilinan J."/>
            <person name="Park H.-J."/>
            <person name="Ramirez L."/>
            <person name="Alfaro M."/>
            <person name="Sun H."/>
            <person name="Tritt A."/>
            <person name="Yoshinaga Y."/>
            <person name="Zwiers L.-H."/>
            <person name="Turgeon B."/>
            <person name="Goodwin S."/>
            <person name="Spatafora J."/>
            <person name="Crous P."/>
            <person name="Grigoriev I."/>
        </authorList>
    </citation>
    <scope>NUCLEOTIDE SEQUENCE</scope>
    <source>
        <strain evidence="2">CBS 183.55</strain>
    </source>
</reference>
<evidence type="ECO:0000313" key="2">
    <source>
        <dbReference type="EMBL" id="KAF1929346.1"/>
    </source>
</evidence>
<sequence length="169" mass="19067">MRKHPFIAAVNTALPRGRRAEYGDGRRRKRVCDFFKTKMKPPQHLAPDDVRSIAVGVYKLETSCRYTPLPANNGRCVDAMFRFDCLRSAASERLSTPCQQLPGPPWSMSSIQKVGTFREVNPILPTGNSPSSFKRQCSLSKNHEPSHTARSETIATCRRVSFFIWSPNP</sequence>
<keyword evidence="3" id="KW-1185">Reference proteome</keyword>
<dbReference type="EMBL" id="ML978966">
    <property type="protein sequence ID" value="KAF1929346.1"/>
    <property type="molecule type" value="Genomic_DNA"/>
</dbReference>
<evidence type="ECO:0000256" key="1">
    <source>
        <dbReference type="SAM" id="MobiDB-lite"/>
    </source>
</evidence>